<dbReference type="AlphaFoldDB" id="A0A9P7B3N8"/>
<dbReference type="InterPro" id="IPR004000">
    <property type="entry name" value="Actin"/>
</dbReference>
<evidence type="ECO:0000313" key="4">
    <source>
        <dbReference type="Proteomes" id="UP000750334"/>
    </source>
</evidence>
<reference evidence="3 4" key="1">
    <citation type="submission" date="2020-11" db="EMBL/GenBank/DDBJ databases">
        <title>Kefir isolates.</title>
        <authorList>
            <person name="Marcisauskas S."/>
            <person name="Kim Y."/>
            <person name="Blasche S."/>
        </authorList>
    </citation>
    <scope>NUCLEOTIDE SEQUENCE [LARGE SCALE GENOMIC DNA]</scope>
    <source>
        <strain evidence="3 4">OG2</strain>
    </source>
</reference>
<proteinExistence type="inferred from homology"/>
<evidence type="ECO:0000313" key="3">
    <source>
        <dbReference type="EMBL" id="KAG0656538.1"/>
    </source>
</evidence>
<name>A0A9P7B3N8_MAUEX</name>
<organism evidence="3 4">
    <name type="scientific">Maudiozyma exigua</name>
    <name type="common">Yeast</name>
    <name type="synonym">Kazachstania exigua</name>
    <dbReference type="NCBI Taxonomy" id="34358"/>
    <lineage>
        <taxon>Eukaryota</taxon>
        <taxon>Fungi</taxon>
        <taxon>Dikarya</taxon>
        <taxon>Ascomycota</taxon>
        <taxon>Saccharomycotina</taxon>
        <taxon>Saccharomycetes</taxon>
        <taxon>Saccharomycetales</taxon>
        <taxon>Saccharomycetaceae</taxon>
        <taxon>Maudiozyma</taxon>
    </lineage>
</organism>
<accession>A0A9P7B3N8</accession>
<dbReference type="EMBL" id="PUHR01000256">
    <property type="protein sequence ID" value="KAG0656538.1"/>
    <property type="molecule type" value="Genomic_DNA"/>
</dbReference>
<dbReference type="PANTHER" id="PTHR11937">
    <property type="entry name" value="ACTIN"/>
    <property type="match status" value="1"/>
</dbReference>
<dbReference type="Gene3D" id="3.90.640.10">
    <property type="entry name" value="Actin, Chain A, domain 4"/>
    <property type="match status" value="1"/>
</dbReference>
<dbReference type="OrthoDB" id="5132116at2759"/>
<keyword evidence="4" id="KW-1185">Reference proteome</keyword>
<dbReference type="SUPFAM" id="SSF53067">
    <property type="entry name" value="Actin-like ATPase domain"/>
    <property type="match status" value="2"/>
</dbReference>
<dbReference type="SMART" id="SM00268">
    <property type="entry name" value="ACTIN"/>
    <property type="match status" value="1"/>
</dbReference>
<dbReference type="Gene3D" id="3.30.420.40">
    <property type="match status" value="2"/>
</dbReference>
<evidence type="ECO:0000256" key="1">
    <source>
        <dbReference type="RuleBase" id="RU000487"/>
    </source>
</evidence>
<comment type="caution">
    <text evidence="3">The sequence shown here is derived from an EMBL/GenBank/DDBJ whole genome shotgun (WGS) entry which is preliminary data.</text>
</comment>
<dbReference type="Proteomes" id="UP000750334">
    <property type="component" value="Unassembled WGS sequence"/>
</dbReference>
<feature type="compositionally biased region" description="Polar residues" evidence="2">
    <location>
        <begin position="387"/>
        <end position="398"/>
    </location>
</feature>
<gene>
    <name evidence="3" type="primary">ARP7</name>
    <name evidence="3" type="ORF">C6P45_002650</name>
</gene>
<sequence length="519" mass="57966">MSHDKKCVVIKIGSHHTIAGFNNTELPQCILPSSYIKKGNDYIFGTINMLEECIDKYENESQQTLEIFTTVDENGIPYNWTVIEQQLKYIYETELKCNSKDFPLIITVPHLKNELANKVVERYFNLAFNKLNVPVFQIVIEPLAIALAMGKTSALVIDLGSSGCNVTPIVDGTIVKTSVMRSRFSGDFLDYIISERLNDLLKSDTFQMTDTDGDIILSNNDSTTRSLQTKDSIDIWYESNTWIQDFKINMLQVSDKELPELERYYKEQAEIQIRQQEQLQQYSTNNTEAKLDAAAIASITNNNPLSQKKNFLFKGNKNSKQTVSLELRECYQLSESLFNPALISDKYTKEDGLGEIIGKAIKKAGASVSSVGTNTVGSLGASMTIQPATNQSKNNNPFGSSIGGNASNNSTGGLNGGINSLGSSTTTPEHIYSTLLTNIIVTGATSLINGMEQRIIKELSIRFPQYKITTFANQITMDRKIQGWTSSVSMCNLPSWELAKWYTKTDYEKESNKDETKEN</sequence>
<comment type="similarity">
    <text evidence="1">Belongs to the actin family.</text>
</comment>
<evidence type="ECO:0000256" key="2">
    <source>
        <dbReference type="SAM" id="MobiDB-lite"/>
    </source>
</evidence>
<dbReference type="Pfam" id="PF00022">
    <property type="entry name" value="Actin"/>
    <property type="match status" value="1"/>
</dbReference>
<dbReference type="InterPro" id="IPR043129">
    <property type="entry name" value="ATPase_NBD"/>
</dbReference>
<protein>
    <submittedName>
        <fullName evidence="3">General RNA polymerase II transcription factor</fullName>
    </submittedName>
</protein>
<feature type="region of interest" description="Disordered" evidence="2">
    <location>
        <begin position="387"/>
        <end position="406"/>
    </location>
</feature>